<reference evidence="3 4" key="1">
    <citation type="submission" date="2018-09" db="EMBL/GenBank/DDBJ databases">
        <title>Complete genome sequence of Euzebya sp. DY32-46 isolated from seawater of Pacific Ocean.</title>
        <authorList>
            <person name="Xu L."/>
            <person name="Wu Y.-H."/>
            <person name="Xu X.-W."/>
        </authorList>
    </citation>
    <scope>NUCLEOTIDE SEQUENCE [LARGE SCALE GENOMIC DNA]</scope>
    <source>
        <strain evidence="3 4">DY32-46</strain>
    </source>
</reference>
<dbReference type="PANTHER" id="PTHR41534:SF2">
    <property type="entry name" value="3-PHENYLPROPIONATE_CINNAMIC ACID DIOXYGENASE SUBUNIT BETA"/>
    <property type="match status" value="1"/>
</dbReference>
<evidence type="ECO:0000256" key="2">
    <source>
        <dbReference type="ARBA" id="ARBA00023002"/>
    </source>
</evidence>
<dbReference type="GO" id="GO:0019380">
    <property type="term" value="P:3-phenylpropionate catabolic process"/>
    <property type="evidence" value="ECO:0007669"/>
    <property type="project" value="TreeGrafter"/>
</dbReference>
<keyword evidence="2" id="KW-0560">Oxidoreductase</keyword>
<dbReference type="InterPro" id="IPR032710">
    <property type="entry name" value="NTF2-like_dom_sf"/>
</dbReference>
<name>A0A346XWS9_9ACTN</name>
<evidence type="ECO:0000256" key="1">
    <source>
        <dbReference type="ARBA" id="ARBA00009570"/>
    </source>
</evidence>
<keyword evidence="4" id="KW-1185">Reference proteome</keyword>
<gene>
    <name evidence="3" type="ORF">DVS28_a1991</name>
</gene>
<dbReference type="OrthoDB" id="3212009at2"/>
<comment type="similarity">
    <text evidence="1">Belongs to the bacterial ring-hydroxylating dioxygenase beta subunit family.</text>
</comment>
<dbReference type="RefSeq" id="WP_114591287.1">
    <property type="nucleotide sequence ID" value="NZ_CP031165.1"/>
</dbReference>
<evidence type="ECO:0000313" key="4">
    <source>
        <dbReference type="Proteomes" id="UP000264006"/>
    </source>
</evidence>
<dbReference type="Gene3D" id="3.10.450.50">
    <property type="match status" value="1"/>
</dbReference>
<dbReference type="EMBL" id="CP031165">
    <property type="protein sequence ID" value="AXV06676.1"/>
    <property type="molecule type" value="Genomic_DNA"/>
</dbReference>
<dbReference type="KEGG" id="euz:DVS28_a1991"/>
<dbReference type="InterPro" id="IPR000391">
    <property type="entry name" value="Rng_hydr_dOase-bsu"/>
</dbReference>
<dbReference type="Proteomes" id="UP000264006">
    <property type="component" value="Chromosome"/>
</dbReference>
<dbReference type="SUPFAM" id="SSF54427">
    <property type="entry name" value="NTF2-like"/>
    <property type="match status" value="1"/>
</dbReference>
<dbReference type="Pfam" id="PF00866">
    <property type="entry name" value="Ring_hydroxyl_B"/>
    <property type="match status" value="1"/>
</dbReference>
<keyword evidence="3" id="KW-0223">Dioxygenase</keyword>
<dbReference type="GO" id="GO:0051213">
    <property type="term" value="F:dioxygenase activity"/>
    <property type="evidence" value="ECO:0007669"/>
    <property type="project" value="UniProtKB-KW"/>
</dbReference>
<organism evidence="3 4">
    <name type="scientific">Euzebya pacifica</name>
    <dbReference type="NCBI Taxonomy" id="1608957"/>
    <lineage>
        <taxon>Bacteria</taxon>
        <taxon>Bacillati</taxon>
        <taxon>Actinomycetota</taxon>
        <taxon>Nitriliruptoria</taxon>
        <taxon>Euzebyales</taxon>
    </lineage>
</organism>
<proteinExistence type="inferred from homology"/>
<dbReference type="PANTHER" id="PTHR41534">
    <property type="entry name" value="BLR3401 PROTEIN"/>
    <property type="match status" value="1"/>
</dbReference>
<evidence type="ECO:0000313" key="3">
    <source>
        <dbReference type="EMBL" id="AXV06676.1"/>
    </source>
</evidence>
<accession>A0A346XWS9</accession>
<sequence length="167" mass="19139">MTAAHDQADPAAPWGVPADALAFLIKEARLADEHAYEAWESLWDDEALYWVPRDPERPWDTQFSYIADNRARLHSRIAQLCTGHRYSQVPQSRMRRMLSNFEVTSQDAELTQVACNFVLHEYRLGATVWAGRYRYTIAHRTDGLRLRKKVVELVNAAGPIPTLGFLI</sequence>
<dbReference type="AlphaFoldDB" id="A0A346XWS9"/>
<protein>
    <submittedName>
        <fullName evidence="3">Aromatic-ring-hydroxylating dioxygenase, beta subunit</fullName>
    </submittedName>
</protein>